<keyword evidence="3" id="KW-1185">Reference proteome</keyword>
<dbReference type="Pfam" id="PF19819">
    <property type="entry name" value="DUF6302"/>
    <property type="match status" value="1"/>
</dbReference>
<proteinExistence type="predicted"/>
<reference evidence="2 3" key="1">
    <citation type="submission" date="2023-03" db="EMBL/GenBank/DDBJ databases">
        <title>Draft genome sequence of type strain Streptomyces ferralitis JCM 14344.</title>
        <authorList>
            <person name="Klaysubun C."/>
            <person name="Duangmal K."/>
        </authorList>
    </citation>
    <scope>NUCLEOTIDE SEQUENCE [LARGE SCALE GENOMIC DNA]</scope>
    <source>
        <strain evidence="2 3">JCM 14344</strain>
    </source>
</reference>
<feature type="region of interest" description="Disordered" evidence="1">
    <location>
        <begin position="53"/>
        <end position="74"/>
    </location>
</feature>
<dbReference type="Proteomes" id="UP001220022">
    <property type="component" value="Unassembled WGS sequence"/>
</dbReference>
<evidence type="ECO:0000313" key="2">
    <source>
        <dbReference type="EMBL" id="MDF2258389.1"/>
    </source>
</evidence>
<organism evidence="2 3">
    <name type="scientific">Streptantibioticus ferralitis</name>
    <dbReference type="NCBI Taxonomy" id="236510"/>
    <lineage>
        <taxon>Bacteria</taxon>
        <taxon>Bacillati</taxon>
        <taxon>Actinomycetota</taxon>
        <taxon>Actinomycetes</taxon>
        <taxon>Kitasatosporales</taxon>
        <taxon>Streptomycetaceae</taxon>
        <taxon>Streptantibioticus</taxon>
    </lineage>
</organism>
<evidence type="ECO:0000256" key="1">
    <source>
        <dbReference type="SAM" id="MobiDB-lite"/>
    </source>
</evidence>
<gene>
    <name evidence="2" type="ORF">P2L57_22500</name>
</gene>
<name>A0ABT5Z3L3_9ACTN</name>
<sequence>MTGDVDNVRVRWSPYRDTCHMVEWGDTPPLWDDAARGRFYGYSDTAITAFLQEGMPQASPSPLGSSSDGVRARP</sequence>
<protein>
    <submittedName>
        <fullName evidence="2">DUF6302 family protein</fullName>
    </submittedName>
</protein>
<evidence type="ECO:0000313" key="3">
    <source>
        <dbReference type="Proteomes" id="UP001220022"/>
    </source>
</evidence>
<dbReference type="EMBL" id="JARHTQ010000015">
    <property type="protein sequence ID" value="MDF2258389.1"/>
    <property type="molecule type" value="Genomic_DNA"/>
</dbReference>
<dbReference type="InterPro" id="IPR046269">
    <property type="entry name" value="DUF6302"/>
</dbReference>
<comment type="caution">
    <text evidence="2">The sequence shown here is derived from an EMBL/GenBank/DDBJ whole genome shotgun (WGS) entry which is preliminary data.</text>
</comment>
<feature type="compositionally biased region" description="Polar residues" evidence="1">
    <location>
        <begin position="58"/>
        <end position="68"/>
    </location>
</feature>
<dbReference type="RefSeq" id="WP_275817361.1">
    <property type="nucleotide sequence ID" value="NZ_BAAANM010000007.1"/>
</dbReference>
<accession>A0ABT5Z3L3</accession>